<feature type="region of interest" description="Disordered" evidence="1">
    <location>
        <begin position="23"/>
        <end position="65"/>
    </location>
</feature>
<accession>A0A4C1V0X7</accession>
<comment type="caution">
    <text evidence="2">The sequence shown here is derived from an EMBL/GenBank/DDBJ whole genome shotgun (WGS) entry which is preliminary data.</text>
</comment>
<evidence type="ECO:0000313" key="2">
    <source>
        <dbReference type="EMBL" id="GBP31917.1"/>
    </source>
</evidence>
<organism evidence="2 3">
    <name type="scientific">Eumeta variegata</name>
    <name type="common">Bagworm moth</name>
    <name type="synonym">Eumeta japonica</name>
    <dbReference type="NCBI Taxonomy" id="151549"/>
    <lineage>
        <taxon>Eukaryota</taxon>
        <taxon>Metazoa</taxon>
        <taxon>Ecdysozoa</taxon>
        <taxon>Arthropoda</taxon>
        <taxon>Hexapoda</taxon>
        <taxon>Insecta</taxon>
        <taxon>Pterygota</taxon>
        <taxon>Neoptera</taxon>
        <taxon>Endopterygota</taxon>
        <taxon>Lepidoptera</taxon>
        <taxon>Glossata</taxon>
        <taxon>Ditrysia</taxon>
        <taxon>Tineoidea</taxon>
        <taxon>Psychidae</taxon>
        <taxon>Oiketicinae</taxon>
        <taxon>Eumeta</taxon>
    </lineage>
</organism>
<gene>
    <name evidence="2" type="ORF">EVAR_18456_1</name>
</gene>
<keyword evidence="3" id="KW-1185">Reference proteome</keyword>
<protein>
    <submittedName>
        <fullName evidence="2">Uncharacterized protein</fullName>
    </submittedName>
</protein>
<evidence type="ECO:0000313" key="3">
    <source>
        <dbReference type="Proteomes" id="UP000299102"/>
    </source>
</evidence>
<dbReference type="AlphaFoldDB" id="A0A4C1V0X7"/>
<dbReference type="Proteomes" id="UP000299102">
    <property type="component" value="Unassembled WGS sequence"/>
</dbReference>
<name>A0A4C1V0X7_EUMVA</name>
<dbReference type="EMBL" id="BGZK01000253">
    <property type="protein sequence ID" value="GBP31917.1"/>
    <property type="molecule type" value="Genomic_DNA"/>
</dbReference>
<evidence type="ECO:0000256" key="1">
    <source>
        <dbReference type="SAM" id="MobiDB-lite"/>
    </source>
</evidence>
<sequence length="99" mass="10978">MFLVDVCTEQLLICLILCEQPEETSTTQYGVGGTSPSRTPGPRGRTSSSVGPMRTRPADRKHDTSPYGSTIYLRYINSKNLSVLLTTVRFNISPQNKLK</sequence>
<reference evidence="2 3" key="1">
    <citation type="journal article" date="2019" name="Commun. Biol.">
        <title>The bagworm genome reveals a unique fibroin gene that provides high tensile strength.</title>
        <authorList>
            <person name="Kono N."/>
            <person name="Nakamura H."/>
            <person name="Ohtoshi R."/>
            <person name="Tomita M."/>
            <person name="Numata K."/>
            <person name="Arakawa K."/>
        </authorList>
    </citation>
    <scope>NUCLEOTIDE SEQUENCE [LARGE SCALE GENOMIC DNA]</scope>
</reference>
<feature type="compositionally biased region" description="Polar residues" evidence="1">
    <location>
        <begin position="23"/>
        <end position="38"/>
    </location>
</feature>
<dbReference type="OrthoDB" id="8947034at2759"/>
<proteinExistence type="predicted"/>